<dbReference type="Gene3D" id="3.40.395.10">
    <property type="entry name" value="Adenoviral Proteinase, Chain A"/>
    <property type="match status" value="1"/>
</dbReference>
<protein>
    <submittedName>
        <fullName evidence="1">Uncharacterized protein</fullName>
    </submittedName>
</protein>
<dbReference type="AlphaFoldDB" id="A0A9P5R6J5"/>
<sequence length="421" mass="47007">MSSTEPIPVEDCSPKSPESRVMYSTYWQSLQTGRMLLGIPLPNIKTNADVEVIYEPPPPKERIYEARLAALKTIPSRDIALKANSMLFGAKGAWGIRIKGIGNFTSAAVKILLGAVDTNIFIVKAREILSWIDVNSDHEFVDWFRTLLYTTPGIMAWKFQPTSGAPLAISSTFDLMREIYIDDEIVRAVMELFSMSYGADDRYLFIPPLQIISWGQNIHWEWKEDLVKSGRLEKAFAVVYMTGHWGALEVDFKRRKISFGDSLSYPIPNKTIDNVRNWIKCCGIDIGRWDCDTGHFAVPQQPPGSGSCAVNAINAVERSVNPRTAIWTHAKSAQHRLRLLKLVTGYSKIERQGHCDVATKSGRNRGEVVILGHRAISGMKAAEGKVSEEIGKDIAEVEIAEVEIAEVEIAEVEIAEVEITK</sequence>
<evidence type="ECO:0000313" key="2">
    <source>
        <dbReference type="Proteomes" id="UP000748756"/>
    </source>
</evidence>
<feature type="non-terminal residue" evidence="1">
    <location>
        <position position="421"/>
    </location>
</feature>
<proteinExistence type="predicted"/>
<keyword evidence="2" id="KW-1185">Reference proteome</keyword>
<reference evidence="1" key="1">
    <citation type="journal article" date="2020" name="Fungal Divers.">
        <title>Resolving the Mortierellaceae phylogeny through synthesis of multi-gene phylogenetics and phylogenomics.</title>
        <authorList>
            <person name="Vandepol N."/>
            <person name="Liber J."/>
            <person name="Desiro A."/>
            <person name="Na H."/>
            <person name="Kennedy M."/>
            <person name="Barry K."/>
            <person name="Grigoriev I.V."/>
            <person name="Miller A.N."/>
            <person name="O'Donnell K."/>
            <person name="Stajich J.E."/>
            <person name="Bonito G."/>
        </authorList>
    </citation>
    <scope>NUCLEOTIDE SEQUENCE</scope>
    <source>
        <strain evidence="1">NRRL 6426</strain>
    </source>
</reference>
<gene>
    <name evidence="1" type="ORF">BG015_005695</name>
</gene>
<dbReference type="InterPro" id="IPR038765">
    <property type="entry name" value="Papain-like_cys_pep_sf"/>
</dbReference>
<name>A0A9P5R6J5_9FUNG</name>
<dbReference type="OrthoDB" id="2447396at2759"/>
<evidence type="ECO:0000313" key="1">
    <source>
        <dbReference type="EMBL" id="KAF9121919.1"/>
    </source>
</evidence>
<dbReference type="Proteomes" id="UP000748756">
    <property type="component" value="Unassembled WGS sequence"/>
</dbReference>
<dbReference type="SUPFAM" id="SSF54001">
    <property type="entry name" value="Cysteine proteinases"/>
    <property type="match status" value="1"/>
</dbReference>
<accession>A0A9P5R6J5</accession>
<organism evidence="1 2">
    <name type="scientific">Linnemannia schmuckeri</name>
    <dbReference type="NCBI Taxonomy" id="64567"/>
    <lineage>
        <taxon>Eukaryota</taxon>
        <taxon>Fungi</taxon>
        <taxon>Fungi incertae sedis</taxon>
        <taxon>Mucoromycota</taxon>
        <taxon>Mortierellomycotina</taxon>
        <taxon>Mortierellomycetes</taxon>
        <taxon>Mortierellales</taxon>
        <taxon>Mortierellaceae</taxon>
        <taxon>Linnemannia</taxon>
    </lineage>
</organism>
<dbReference type="EMBL" id="JAAAUQ010002644">
    <property type="protein sequence ID" value="KAF9121919.1"/>
    <property type="molecule type" value="Genomic_DNA"/>
</dbReference>
<comment type="caution">
    <text evidence="1">The sequence shown here is derived from an EMBL/GenBank/DDBJ whole genome shotgun (WGS) entry which is preliminary data.</text>
</comment>